<organism evidence="3 4">
    <name type="scientific">Dyella tabacisoli</name>
    <dbReference type="NCBI Taxonomy" id="2282381"/>
    <lineage>
        <taxon>Bacteria</taxon>
        <taxon>Pseudomonadati</taxon>
        <taxon>Pseudomonadota</taxon>
        <taxon>Gammaproteobacteria</taxon>
        <taxon>Lysobacterales</taxon>
        <taxon>Rhodanobacteraceae</taxon>
        <taxon>Dyella</taxon>
    </lineage>
</organism>
<dbReference type="Proteomes" id="UP000253782">
    <property type="component" value="Unassembled WGS sequence"/>
</dbReference>
<protein>
    <submittedName>
        <fullName evidence="3">Uncharacterized protein</fullName>
    </submittedName>
</protein>
<keyword evidence="2" id="KW-0732">Signal</keyword>
<dbReference type="InterPro" id="IPR058068">
    <property type="entry name" value="LIC_13387-like"/>
</dbReference>
<dbReference type="EMBL" id="QQAH01000005">
    <property type="protein sequence ID" value="RDD82473.1"/>
    <property type="molecule type" value="Genomic_DNA"/>
</dbReference>
<accession>A0A369UQ71</accession>
<evidence type="ECO:0000256" key="2">
    <source>
        <dbReference type="SAM" id="SignalP"/>
    </source>
</evidence>
<keyword evidence="1" id="KW-0472">Membrane</keyword>
<feature type="transmembrane region" description="Helical" evidence="1">
    <location>
        <begin position="94"/>
        <end position="113"/>
    </location>
</feature>
<evidence type="ECO:0000313" key="4">
    <source>
        <dbReference type="Proteomes" id="UP000253782"/>
    </source>
</evidence>
<feature type="transmembrane region" description="Helical" evidence="1">
    <location>
        <begin position="119"/>
        <end position="137"/>
    </location>
</feature>
<proteinExistence type="predicted"/>
<sequence>MKSSTLLRVAAVISLLFCALHMSGAPWTPAQGPGEMAVIDAMKSHHFDAVGPSRTYWDFYVGFGVIIDLYQLLQAVVLWQLAALAKTDALRVRPIVVTFLMASIINAALSWKFFFAVPLILNVVIALCLGWAVMAAGKRAQDS</sequence>
<keyword evidence="1" id="KW-1133">Transmembrane helix</keyword>
<dbReference type="OrthoDB" id="121119at2"/>
<dbReference type="NCBIfam" id="NF047765">
    <property type="entry name" value="LIC_13387_fam"/>
    <property type="match status" value="1"/>
</dbReference>
<keyword evidence="4" id="KW-1185">Reference proteome</keyword>
<gene>
    <name evidence="3" type="ORF">DVJ77_05885</name>
</gene>
<comment type="caution">
    <text evidence="3">The sequence shown here is derived from an EMBL/GenBank/DDBJ whole genome shotgun (WGS) entry which is preliminary data.</text>
</comment>
<dbReference type="RefSeq" id="WP_114844537.1">
    <property type="nucleotide sequence ID" value="NZ_JBHSPE010000001.1"/>
</dbReference>
<feature type="chain" id="PRO_5017076193" evidence="2">
    <location>
        <begin position="25"/>
        <end position="143"/>
    </location>
</feature>
<reference evidence="3 4" key="1">
    <citation type="submission" date="2018-07" db="EMBL/GenBank/DDBJ databases">
        <title>Dyella tabacisoli L4-6T, whole genome shotgun sequence.</title>
        <authorList>
            <person name="Zhou X.-K."/>
            <person name="Li W.-J."/>
            <person name="Duan Y.-Q."/>
        </authorList>
    </citation>
    <scope>NUCLEOTIDE SEQUENCE [LARGE SCALE GENOMIC DNA]</scope>
    <source>
        <strain evidence="3 4">L4-6</strain>
    </source>
</reference>
<evidence type="ECO:0000313" key="3">
    <source>
        <dbReference type="EMBL" id="RDD82473.1"/>
    </source>
</evidence>
<dbReference type="AlphaFoldDB" id="A0A369UQ71"/>
<keyword evidence="1" id="KW-0812">Transmembrane</keyword>
<evidence type="ECO:0000256" key="1">
    <source>
        <dbReference type="SAM" id="Phobius"/>
    </source>
</evidence>
<name>A0A369UQ71_9GAMM</name>
<feature type="signal peptide" evidence="2">
    <location>
        <begin position="1"/>
        <end position="24"/>
    </location>
</feature>
<feature type="transmembrane region" description="Helical" evidence="1">
    <location>
        <begin position="59"/>
        <end position="82"/>
    </location>
</feature>